<feature type="transmembrane region" description="Helical" evidence="2">
    <location>
        <begin position="205"/>
        <end position="226"/>
    </location>
</feature>
<evidence type="ECO:0000256" key="2">
    <source>
        <dbReference type="SAM" id="Phobius"/>
    </source>
</evidence>
<evidence type="ECO:0000313" key="3">
    <source>
        <dbReference type="EMBL" id="KRX00118.1"/>
    </source>
</evidence>
<comment type="caution">
    <text evidence="3">The sequence shown here is derived from an EMBL/GenBank/DDBJ whole genome shotgun (WGS) entry which is preliminary data.</text>
</comment>
<dbReference type="Proteomes" id="UP000054937">
    <property type="component" value="Unassembled WGS sequence"/>
</dbReference>
<feature type="coiled-coil region" evidence="1">
    <location>
        <begin position="37"/>
        <end position="81"/>
    </location>
</feature>
<keyword evidence="2" id="KW-0812">Transmembrane</keyword>
<proteinExistence type="predicted"/>
<reference evidence="3 4" key="1">
    <citation type="journal article" date="2015" name="Sci. Rep.">
        <title>Genome of the facultative scuticociliatosis pathogen Pseudocohnilembus persalinus provides insight into its virulence through horizontal gene transfer.</title>
        <authorList>
            <person name="Xiong J."/>
            <person name="Wang G."/>
            <person name="Cheng J."/>
            <person name="Tian M."/>
            <person name="Pan X."/>
            <person name="Warren A."/>
            <person name="Jiang C."/>
            <person name="Yuan D."/>
            <person name="Miao W."/>
        </authorList>
    </citation>
    <scope>NUCLEOTIDE SEQUENCE [LARGE SCALE GENOMIC DNA]</scope>
    <source>
        <strain evidence="3">36N120E</strain>
    </source>
</reference>
<evidence type="ECO:0000256" key="1">
    <source>
        <dbReference type="SAM" id="Coils"/>
    </source>
</evidence>
<dbReference type="InParanoid" id="A0A0V0QD54"/>
<keyword evidence="1" id="KW-0175">Coiled coil</keyword>
<organism evidence="3 4">
    <name type="scientific">Pseudocohnilembus persalinus</name>
    <name type="common">Ciliate</name>
    <dbReference type="NCBI Taxonomy" id="266149"/>
    <lineage>
        <taxon>Eukaryota</taxon>
        <taxon>Sar</taxon>
        <taxon>Alveolata</taxon>
        <taxon>Ciliophora</taxon>
        <taxon>Intramacronucleata</taxon>
        <taxon>Oligohymenophorea</taxon>
        <taxon>Scuticociliatia</taxon>
        <taxon>Philasterida</taxon>
        <taxon>Pseudocohnilembidae</taxon>
        <taxon>Pseudocohnilembus</taxon>
    </lineage>
</organism>
<accession>A0A0V0QD54</accession>
<dbReference type="OMA" id="LACFRIT"/>
<dbReference type="EMBL" id="LDAU01000195">
    <property type="protein sequence ID" value="KRX00118.1"/>
    <property type="molecule type" value="Genomic_DNA"/>
</dbReference>
<protein>
    <recommendedName>
        <fullName evidence="5">Transmembrane protein</fullName>
    </recommendedName>
</protein>
<keyword evidence="2" id="KW-1133">Transmembrane helix</keyword>
<keyword evidence="4" id="KW-1185">Reference proteome</keyword>
<keyword evidence="2" id="KW-0472">Membrane</keyword>
<feature type="transmembrane region" description="Helical" evidence="2">
    <location>
        <begin position="154"/>
        <end position="171"/>
    </location>
</feature>
<evidence type="ECO:0000313" key="4">
    <source>
        <dbReference type="Proteomes" id="UP000054937"/>
    </source>
</evidence>
<evidence type="ECO:0008006" key="5">
    <source>
        <dbReference type="Google" id="ProtNLM"/>
    </source>
</evidence>
<sequence length="243" mass="28905">MQNYIPLIEFIIIFITEILFDKLGVDFSKRKSPQQIMKEQQQENEQNQEEKTEYDLKMDQMKELQKEITEMTIQAEKLNNPSTFAKYSKLLRQISKKQQQVQDLEQWLNQNYQQYKKQKEQSQSINQDEKIKHHQELAKKKLDLQDKGGALRNLRIVCPILFGFIFGIIFGEQEIQLKQDFLYPISSIFFKIQENQITNNVTYIVGNYVFCLACFRITSLLNKLFIGKSFKQNQQKTANLQQQ</sequence>
<name>A0A0V0QD54_PSEPJ</name>
<dbReference type="AlphaFoldDB" id="A0A0V0QD54"/>
<gene>
    <name evidence="3" type="ORF">PPERSA_07225</name>
</gene>